<evidence type="ECO:0000313" key="2">
    <source>
        <dbReference type="Proteomes" id="UP001066276"/>
    </source>
</evidence>
<reference evidence="1" key="1">
    <citation type="journal article" date="2022" name="bioRxiv">
        <title>Sequencing and chromosome-scale assembly of the giantPleurodeles waltlgenome.</title>
        <authorList>
            <person name="Brown T."/>
            <person name="Elewa A."/>
            <person name="Iarovenko S."/>
            <person name="Subramanian E."/>
            <person name="Araus A.J."/>
            <person name="Petzold A."/>
            <person name="Susuki M."/>
            <person name="Suzuki K.-i.T."/>
            <person name="Hayashi T."/>
            <person name="Toyoda A."/>
            <person name="Oliveira C."/>
            <person name="Osipova E."/>
            <person name="Leigh N.D."/>
            <person name="Simon A."/>
            <person name="Yun M.H."/>
        </authorList>
    </citation>
    <scope>NUCLEOTIDE SEQUENCE</scope>
    <source>
        <strain evidence="1">20211129_DDA</strain>
        <tissue evidence="1">Liver</tissue>
    </source>
</reference>
<dbReference type="AlphaFoldDB" id="A0AAV7Q9H7"/>
<evidence type="ECO:0000313" key="1">
    <source>
        <dbReference type="EMBL" id="KAJ1136919.1"/>
    </source>
</evidence>
<gene>
    <name evidence="1" type="ORF">NDU88_003333</name>
</gene>
<organism evidence="1 2">
    <name type="scientific">Pleurodeles waltl</name>
    <name type="common">Iberian ribbed newt</name>
    <dbReference type="NCBI Taxonomy" id="8319"/>
    <lineage>
        <taxon>Eukaryota</taxon>
        <taxon>Metazoa</taxon>
        <taxon>Chordata</taxon>
        <taxon>Craniata</taxon>
        <taxon>Vertebrata</taxon>
        <taxon>Euteleostomi</taxon>
        <taxon>Amphibia</taxon>
        <taxon>Batrachia</taxon>
        <taxon>Caudata</taxon>
        <taxon>Salamandroidea</taxon>
        <taxon>Salamandridae</taxon>
        <taxon>Pleurodelinae</taxon>
        <taxon>Pleurodeles</taxon>
    </lineage>
</organism>
<accession>A0AAV7Q9H7</accession>
<proteinExistence type="predicted"/>
<name>A0AAV7Q9H7_PLEWA</name>
<dbReference type="EMBL" id="JANPWB010000010">
    <property type="protein sequence ID" value="KAJ1136919.1"/>
    <property type="molecule type" value="Genomic_DNA"/>
</dbReference>
<comment type="caution">
    <text evidence="1">The sequence shown here is derived from an EMBL/GenBank/DDBJ whole genome shotgun (WGS) entry which is preliminary data.</text>
</comment>
<sequence length="102" mass="10906">MLTSMEQSTVSATTEAFVVADFLSDVNRVDVEEWHFFVTGSMMDDFFDAFLPWGVVDGKGLCFLLTDVIVIDDNSDGVIIMGEGGAVTVAVAVVVVGDQSCC</sequence>
<protein>
    <submittedName>
        <fullName evidence="1">Uncharacterized protein</fullName>
    </submittedName>
</protein>
<dbReference type="Proteomes" id="UP001066276">
    <property type="component" value="Chromosome 6"/>
</dbReference>
<keyword evidence="2" id="KW-1185">Reference proteome</keyword>